<dbReference type="AlphaFoldDB" id="G0QYC2"/>
<dbReference type="PANTHER" id="PTHR48025:SF1">
    <property type="entry name" value="RRM DOMAIN-CONTAINING PROTEIN"/>
    <property type="match status" value="1"/>
</dbReference>
<evidence type="ECO:0000259" key="5">
    <source>
        <dbReference type="PROSITE" id="PS50102"/>
    </source>
</evidence>
<keyword evidence="1" id="KW-0677">Repeat</keyword>
<keyword evidence="2 3" id="KW-0694">RNA-binding</keyword>
<reference evidence="6 7" key="1">
    <citation type="submission" date="2011-07" db="EMBL/GenBank/DDBJ databases">
        <authorList>
            <person name="Coyne R."/>
            <person name="Brami D."/>
            <person name="Johnson J."/>
            <person name="Hostetler J."/>
            <person name="Hannick L."/>
            <person name="Clark T."/>
            <person name="Cassidy-Hanley D."/>
            <person name="Inman J."/>
        </authorList>
    </citation>
    <scope>NUCLEOTIDE SEQUENCE [LARGE SCALE GENOMIC DNA]</scope>
    <source>
        <strain evidence="6 7">G5</strain>
    </source>
</reference>
<dbReference type="InterPro" id="IPR012677">
    <property type="entry name" value="Nucleotide-bd_a/b_plait_sf"/>
</dbReference>
<accession>G0QYC2</accession>
<dbReference type="FunFam" id="3.30.70.330:FF:000383">
    <property type="entry name" value="Sex lethal, isoform D"/>
    <property type="match status" value="1"/>
</dbReference>
<dbReference type="OrthoDB" id="284619at2759"/>
<dbReference type="InterPro" id="IPR035979">
    <property type="entry name" value="RBD_domain_sf"/>
</dbReference>
<sequence>MKNNIEIKWADNEEERLGVNQDSDHKLFIGSLPKTCTEIIPQKKNDVPQVNWQKIYFKYYTEDNIGYYYHPYTNSSSFDKPQAGSLINDIDGSTEFIEANPIQQLLMQKNEVFVINDRKDVYDGKKHGPPGSNLFIFHLPTDFRDSDLERLFGQFGEVISARVNTRPDGTSKGFGFISYNSAKEAEDAINNLNGFQLKNKRLKVEIKKEQNTLHSSSFQNNFNPF</sequence>
<evidence type="ECO:0000313" key="6">
    <source>
        <dbReference type="EMBL" id="EGR29785.1"/>
    </source>
</evidence>
<evidence type="ECO:0000256" key="1">
    <source>
        <dbReference type="ARBA" id="ARBA00022737"/>
    </source>
</evidence>
<dbReference type="GO" id="GO:0003729">
    <property type="term" value="F:mRNA binding"/>
    <property type="evidence" value="ECO:0007669"/>
    <property type="project" value="TreeGrafter"/>
</dbReference>
<evidence type="ECO:0000256" key="4">
    <source>
        <dbReference type="SAM" id="Coils"/>
    </source>
</evidence>
<dbReference type="InterPro" id="IPR050502">
    <property type="entry name" value="Euk_RNA-bind_prot"/>
</dbReference>
<dbReference type="eggNOG" id="KOG0144">
    <property type="taxonomic scope" value="Eukaryota"/>
</dbReference>
<evidence type="ECO:0000256" key="3">
    <source>
        <dbReference type="PROSITE-ProRule" id="PRU00176"/>
    </source>
</evidence>
<organism evidence="6 7">
    <name type="scientific">Ichthyophthirius multifiliis</name>
    <name type="common">White spot disease agent</name>
    <name type="synonym">Ich</name>
    <dbReference type="NCBI Taxonomy" id="5932"/>
    <lineage>
        <taxon>Eukaryota</taxon>
        <taxon>Sar</taxon>
        <taxon>Alveolata</taxon>
        <taxon>Ciliophora</taxon>
        <taxon>Intramacronucleata</taxon>
        <taxon>Oligohymenophorea</taxon>
        <taxon>Hymenostomatida</taxon>
        <taxon>Ophryoglenina</taxon>
        <taxon>Ichthyophthirius</taxon>
    </lineage>
</organism>
<dbReference type="CDD" id="cd12362">
    <property type="entry name" value="RRM3_CELF1-6"/>
    <property type="match status" value="1"/>
</dbReference>
<feature type="domain" description="RRM" evidence="5">
    <location>
        <begin position="132"/>
        <end position="209"/>
    </location>
</feature>
<dbReference type="GO" id="GO:0005634">
    <property type="term" value="C:nucleus"/>
    <property type="evidence" value="ECO:0007669"/>
    <property type="project" value="TreeGrafter"/>
</dbReference>
<name>G0QYC2_ICHMU</name>
<dbReference type="Pfam" id="PF00076">
    <property type="entry name" value="RRM_1"/>
    <property type="match status" value="1"/>
</dbReference>
<keyword evidence="4" id="KW-0175">Coiled coil</keyword>
<evidence type="ECO:0000313" key="7">
    <source>
        <dbReference type="Proteomes" id="UP000008983"/>
    </source>
</evidence>
<gene>
    <name evidence="6" type="ORF">IMG5_148660</name>
</gene>
<dbReference type="GO" id="GO:0009967">
    <property type="term" value="P:positive regulation of signal transduction"/>
    <property type="evidence" value="ECO:0007669"/>
    <property type="project" value="UniProtKB-ARBA"/>
</dbReference>
<dbReference type="SUPFAM" id="SSF54928">
    <property type="entry name" value="RNA-binding domain, RBD"/>
    <property type="match status" value="1"/>
</dbReference>
<dbReference type="STRING" id="857967.G0QYC2"/>
<dbReference type="SMART" id="SM00360">
    <property type="entry name" value="RRM"/>
    <property type="match status" value="1"/>
</dbReference>
<protein>
    <recommendedName>
        <fullName evidence="5">RRM domain-containing protein</fullName>
    </recommendedName>
</protein>
<dbReference type="GO" id="GO:0010629">
    <property type="term" value="P:negative regulation of gene expression"/>
    <property type="evidence" value="ECO:0007669"/>
    <property type="project" value="UniProtKB-ARBA"/>
</dbReference>
<dbReference type="InterPro" id="IPR000504">
    <property type="entry name" value="RRM_dom"/>
</dbReference>
<dbReference type="GO" id="GO:0005737">
    <property type="term" value="C:cytoplasm"/>
    <property type="evidence" value="ECO:0007669"/>
    <property type="project" value="UniProtKB-ARBA"/>
</dbReference>
<dbReference type="GeneID" id="14905878"/>
<evidence type="ECO:0000256" key="2">
    <source>
        <dbReference type="ARBA" id="ARBA00022884"/>
    </source>
</evidence>
<feature type="coiled-coil region" evidence="4">
    <location>
        <begin position="185"/>
        <end position="212"/>
    </location>
</feature>
<dbReference type="Gene3D" id="3.30.70.330">
    <property type="match status" value="1"/>
</dbReference>
<dbReference type="PANTHER" id="PTHR48025">
    <property type="entry name" value="OS02G0815200 PROTEIN"/>
    <property type="match status" value="1"/>
</dbReference>
<dbReference type="RefSeq" id="XP_004031021.1">
    <property type="nucleotide sequence ID" value="XM_004030973.1"/>
</dbReference>
<dbReference type="InParanoid" id="G0QYC2"/>
<dbReference type="EMBL" id="GL984106">
    <property type="protein sequence ID" value="EGR29785.1"/>
    <property type="molecule type" value="Genomic_DNA"/>
</dbReference>
<dbReference type="OMA" id="GFISYNH"/>
<keyword evidence="7" id="KW-1185">Reference proteome</keyword>
<dbReference type="FunCoup" id="G0QYC2">
    <property type="interactions" value="43"/>
</dbReference>
<proteinExistence type="predicted"/>
<dbReference type="PROSITE" id="PS50102">
    <property type="entry name" value="RRM"/>
    <property type="match status" value="1"/>
</dbReference>
<dbReference type="Proteomes" id="UP000008983">
    <property type="component" value="Unassembled WGS sequence"/>
</dbReference>